<protein>
    <recommendedName>
        <fullName evidence="1">Pepco domain-containing protein</fullName>
    </recommendedName>
</protein>
<keyword evidence="3" id="KW-1185">Reference proteome</keyword>
<name>A0ABS9DZF3_9PROT</name>
<evidence type="ECO:0000259" key="1">
    <source>
        <dbReference type="Pfam" id="PF24393"/>
    </source>
</evidence>
<organism evidence="2 3">
    <name type="scientific">Acidiphilium iwatense</name>
    <dbReference type="NCBI Taxonomy" id="768198"/>
    <lineage>
        <taxon>Bacteria</taxon>
        <taxon>Pseudomonadati</taxon>
        <taxon>Pseudomonadota</taxon>
        <taxon>Alphaproteobacteria</taxon>
        <taxon>Acetobacterales</taxon>
        <taxon>Acidocellaceae</taxon>
        <taxon>Acidiphilium</taxon>
    </lineage>
</organism>
<dbReference type="Pfam" id="PF24393">
    <property type="entry name" value="Pepco"/>
    <property type="match status" value="1"/>
</dbReference>
<gene>
    <name evidence="2" type="ORF">L2A60_12320</name>
</gene>
<comment type="caution">
    <text evidence="2">The sequence shown here is derived from an EMBL/GenBank/DDBJ whole genome shotgun (WGS) entry which is preliminary data.</text>
</comment>
<feature type="domain" description="Pepco" evidence="1">
    <location>
        <begin position="98"/>
        <end position="169"/>
    </location>
</feature>
<evidence type="ECO:0000313" key="3">
    <source>
        <dbReference type="Proteomes" id="UP001521209"/>
    </source>
</evidence>
<accession>A0ABS9DZF3</accession>
<dbReference type="RefSeq" id="WP_235704698.1">
    <property type="nucleotide sequence ID" value="NZ_JAKGBZ010000023.1"/>
</dbReference>
<reference evidence="2 3" key="1">
    <citation type="submission" date="2022-01" db="EMBL/GenBank/DDBJ databases">
        <authorList>
            <person name="Won M."/>
            <person name="Kim S.-J."/>
            <person name="Kwon S.-W."/>
        </authorList>
    </citation>
    <scope>NUCLEOTIDE SEQUENCE [LARGE SCALE GENOMIC DNA]</scope>
    <source>
        <strain evidence="2 3">KCTC 23505</strain>
    </source>
</reference>
<sequence length="175" mass="18986">MALRIRSVSVGGLAACLMLPILLCGAGPAKSQLLTHAVPGERPAAEIMKSKDFVVFVSVPNVPPSQKSKIEEHMLAIQKQTKNQSLKYYMIQNKLIAINVNENKILNKIKNISSSLLSSLDNINNGVKEPHRFELKQFSVELAVNGSGKVGFLGTGAEVGGSASFRLVFVKRNTR</sequence>
<dbReference type="Proteomes" id="UP001521209">
    <property type="component" value="Unassembled WGS sequence"/>
</dbReference>
<dbReference type="EMBL" id="JAKGBZ010000023">
    <property type="protein sequence ID" value="MCF3947463.1"/>
    <property type="molecule type" value="Genomic_DNA"/>
</dbReference>
<proteinExistence type="predicted"/>
<evidence type="ECO:0000313" key="2">
    <source>
        <dbReference type="EMBL" id="MCF3947463.1"/>
    </source>
</evidence>
<dbReference type="InterPro" id="IPR056947">
    <property type="entry name" value="Pepco_dom"/>
</dbReference>